<evidence type="ECO:0000256" key="1">
    <source>
        <dbReference type="SAM" id="SignalP"/>
    </source>
</evidence>
<reference evidence="2 3" key="1">
    <citation type="submission" date="2019-02" db="EMBL/GenBank/DDBJ databases">
        <authorList>
            <person name="Goldberg S.R."/>
            <person name="Haltli B.A."/>
            <person name="Correa H."/>
            <person name="Russell K.G."/>
        </authorList>
    </citation>
    <scope>NUCLEOTIDE SEQUENCE [LARGE SCALE GENOMIC DNA]</scope>
    <source>
        <strain evidence="2 3">JCM 16186</strain>
    </source>
</reference>
<protein>
    <recommendedName>
        <fullName evidence="4">DUF4488 domain-containing protein</fullName>
    </recommendedName>
</protein>
<comment type="caution">
    <text evidence="2">The sequence shown here is derived from an EMBL/GenBank/DDBJ whole genome shotgun (WGS) entry which is preliminary data.</text>
</comment>
<dbReference type="Proteomes" id="UP000798808">
    <property type="component" value="Unassembled WGS sequence"/>
</dbReference>
<feature type="chain" id="PRO_5045263456" description="DUF4488 domain-containing protein" evidence="1">
    <location>
        <begin position="23"/>
        <end position="267"/>
    </location>
</feature>
<dbReference type="PROSITE" id="PS51257">
    <property type="entry name" value="PROKAR_LIPOPROTEIN"/>
    <property type="match status" value="1"/>
</dbReference>
<evidence type="ECO:0000313" key="3">
    <source>
        <dbReference type="Proteomes" id="UP000798808"/>
    </source>
</evidence>
<feature type="signal peptide" evidence="1">
    <location>
        <begin position="1"/>
        <end position="22"/>
    </location>
</feature>
<evidence type="ECO:0000313" key="2">
    <source>
        <dbReference type="EMBL" id="MTI26112.1"/>
    </source>
</evidence>
<gene>
    <name evidence="2" type="ORF">E1163_14235</name>
</gene>
<feature type="non-terminal residue" evidence="2">
    <location>
        <position position="267"/>
    </location>
</feature>
<dbReference type="RefSeq" id="WP_155172948.1">
    <property type="nucleotide sequence ID" value="NZ_SMLW01000563.1"/>
</dbReference>
<sequence length="267" mass="30464">MKNLLLALMLVLFVIGFTSCNKDDETAPVKGYVINERFSSQLIGSWVFFSDKEGNPLKTYEVSERYQSIDYDFAKGEPYWATTVRQYSDRSVVLRTIQMVTNIDTLDFGYIGTPHHGSVSFGLTEGDAYLDISALKNVRNITIGSNGFASFTFPEYRTFTPFRLSSQSGENCYISYIPHIEEPMYALVQNVSKGDTLIPKIEDFKVYDSGFDYDHGTYSQHAARVIGIDNRSDNYCFFYTSSSNHNTTVDPVRYLNGFIKYETYLNH</sequence>
<proteinExistence type="predicted"/>
<name>A0ABW9RQU3_9BACT</name>
<organism evidence="2 3">
    <name type="scientific">Fulvivirga kasyanovii</name>
    <dbReference type="NCBI Taxonomy" id="396812"/>
    <lineage>
        <taxon>Bacteria</taxon>
        <taxon>Pseudomonadati</taxon>
        <taxon>Bacteroidota</taxon>
        <taxon>Cytophagia</taxon>
        <taxon>Cytophagales</taxon>
        <taxon>Fulvivirgaceae</taxon>
        <taxon>Fulvivirga</taxon>
    </lineage>
</organism>
<dbReference type="EMBL" id="SMLW01000563">
    <property type="protein sequence ID" value="MTI26112.1"/>
    <property type="molecule type" value="Genomic_DNA"/>
</dbReference>
<evidence type="ECO:0008006" key="4">
    <source>
        <dbReference type="Google" id="ProtNLM"/>
    </source>
</evidence>
<accession>A0ABW9RQU3</accession>
<keyword evidence="3" id="KW-1185">Reference proteome</keyword>
<keyword evidence="1" id="KW-0732">Signal</keyword>